<evidence type="ECO:0000313" key="2">
    <source>
        <dbReference type="Proteomes" id="UP000799771"/>
    </source>
</evidence>
<keyword evidence="2" id="KW-1185">Reference proteome</keyword>
<sequence>MSIPEVKKLCPCCTPGLKSNQSLLKVDTELGKFYRGPVLAWGGYCGKDDEKKASTLDLGPMDFRHLVDELRLGYSFNEEATRTLMHSKDIYAVRLNCEGDQRFLQRPTMEAVYEQSLVLFTESQVRTPVADRIGIPLIVYKAKPAPVWRDRNLHARMKNHKARMLNPPEQSADTGSLILVRKDGKPLHPTHVHALISYTAVKLVDPTRSPDACITADILHADRVDQVSREDFEHWYHDAWQKYPLHSRFVPSPFDIQEDFHDPAPSISFQI</sequence>
<reference evidence="1" key="1">
    <citation type="journal article" date="2020" name="Stud. Mycol.">
        <title>101 Dothideomycetes genomes: a test case for predicting lifestyles and emergence of pathogens.</title>
        <authorList>
            <person name="Haridas S."/>
            <person name="Albert R."/>
            <person name="Binder M."/>
            <person name="Bloem J."/>
            <person name="Labutti K."/>
            <person name="Salamov A."/>
            <person name="Andreopoulos B."/>
            <person name="Baker S."/>
            <person name="Barry K."/>
            <person name="Bills G."/>
            <person name="Bluhm B."/>
            <person name="Cannon C."/>
            <person name="Castanera R."/>
            <person name="Culley D."/>
            <person name="Daum C."/>
            <person name="Ezra D."/>
            <person name="Gonzalez J."/>
            <person name="Henrissat B."/>
            <person name="Kuo A."/>
            <person name="Liang C."/>
            <person name="Lipzen A."/>
            <person name="Lutzoni F."/>
            <person name="Magnuson J."/>
            <person name="Mondo S."/>
            <person name="Nolan M."/>
            <person name="Ohm R."/>
            <person name="Pangilinan J."/>
            <person name="Park H.-J."/>
            <person name="Ramirez L."/>
            <person name="Alfaro M."/>
            <person name="Sun H."/>
            <person name="Tritt A."/>
            <person name="Yoshinaga Y."/>
            <person name="Zwiers L.-H."/>
            <person name="Turgeon B."/>
            <person name="Goodwin S."/>
            <person name="Spatafora J."/>
            <person name="Crous P."/>
            <person name="Grigoriev I."/>
        </authorList>
    </citation>
    <scope>NUCLEOTIDE SEQUENCE</scope>
    <source>
        <strain evidence="1">CBS 119687</strain>
    </source>
</reference>
<accession>A0A6A6AU56</accession>
<proteinExistence type="predicted"/>
<dbReference type="RefSeq" id="XP_033529105.1">
    <property type="nucleotide sequence ID" value="XM_033667139.1"/>
</dbReference>
<gene>
    <name evidence="1" type="ORF">P153DRAFT_362461</name>
</gene>
<evidence type="ECO:0000313" key="1">
    <source>
        <dbReference type="EMBL" id="KAF2134718.1"/>
    </source>
</evidence>
<dbReference type="GeneID" id="54407571"/>
<name>A0A6A6AU56_9PLEO</name>
<protein>
    <submittedName>
        <fullName evidence="1">Uncharacterized protein</fullName>
    </submittedName>
</protein>
<organism evidence="1 2">
    <name type="scientific">Dothidotthia symphoricarpi CBS 119687</name>
    <dbReference type="NCBI Taxonomy" id="1392245"/>
    <lineage>
        <taxon>Eukaryota</taxon>
        <taxon>Fungi</taxon>
        <taxon>Dikarya</taxon>
        <taxon>Ascomycota</taxon>
        <taxon>Pezizomycotina</taxon>
        <taxon>Dothideomycetes</taxon>
        <taxon>Pleosporomycetidae</taxon>
        <taxon>Pleosporales</taxon>
        <taxon>Dothidotthiaceae</taxon>
        <taxon>Dothidotthia</taxon>
    </lineage>
</organism>
<dbReference type="EMBL" id="ML977497">
    <property type="protein sequence ID" value="KAF2134718.1"/>
    <property type="molecule type" value="Genomic_DNA"/>
</dbReference>
<dbReference type="Proteomes" id="UP000799771">
    <property type="component" value="Unassembled WGS sequence"/>
</dbReference>
<dbReference type="AlphaFoldDB" id="A0A6A6AU56"/>
<dbReference type="OrthoDB" id="437457at2759"/>